<evidence type="ECO:0000256" key="1">
    <source>
        <dbReference type="SAM" id="MobiDB-lite"/>
    </source>
</evidence>
<sequence>MQSLMPIHATLRVPTANTADRADVPLRPSISPKGHNKKRRRPSRIASRRAVSSLYTKHAPTRARTAFGPLRASTVSGDISFSSHVRGGHRPTCDRDAIMICGTKYDEYLYTGESAVLLAQARLGSREPTPTRPPAREVARASLRPPMASRQ</sequence>
<reference evidence="2" key="3">
    <citation type="submission" date="2023-11" db="EMBL/GenBank/DDBJ databases">
        <authorList>
            <person name="Beijen E."/>
            <person name="Ohm R.A."/>
        </authorList>
    </citation>
    <scope>NUCLEOTIDE SEQUENCE</scope>
    <source>
        <strain evidence="2">CBS 150709</strain>
    </source>
</reference>
<dbReference type="AlphaFoldDB" id="A0A2U3E1E4"/>
<feature type="region of interest" description="Disordered" evidence="1">
    <location>
        <begin position="124"/>
        <end position="151"/>
    </location>
</feature>
<evidence type="ECO:0000313" key="3">
    <source>
        <dbReference type="EMBL" id="PWI68306.1"/>
    </source>
</evidence>
<dbReference type="Proteomes" id="UP001287286">
    <property type="component" value="Unassembled WGS sequence"/>
</dbReference>
<name>A0A2U3E1E4_PURLI</name>
<feature type="region of interest" description="Disordered" evidence="1">
    <location>
        <begin position="1"/>
        <end position="58"/>
    </location>
</feature>
<gene>
    <name evidence="3" type="ORF">PCL_02075</name>
    <name evidence="2" type="ORF">Purlil1_4743</name>
</gene>
<evidence type="ECO:0000313" key="2">
    <source>
        <dbReference type="EMBL" id="KAK4091163.1"/>
    </source>
</evidence>
<comment type="caution">
    <text evidence="3">The sequence shown here is derived from an EMBL/GenBank/DDBJ whole genome shotgun (WGS) entry which is preliminary data.</text>
</comment>
<evidence type="ECO:0000313" key="5">
    <source>
        <dbReference type="Proteomes" id="UP001287286"/>
    </source>
</evidence>
<protein>
    <submittedName>
        <fullName evidence="3">Uncharacterized protein</fullName>
    </submittedName>
</protein>
<reference evidence="2 5" key="4">
    <citation type="journal article" date="2024" name="Microbiol. Resour. Announc.">
        <title>Genome annotations for the ascomycete fungi Trichoderma harzianum, Trichoderma aggressivum, and Purpureocillium lilacinum.</title>
        <authorList>
            <person name="Beijen E.P.W."/>
            <person name="Ohm R.A."/>
        </authorList>
    </citation>
    <scope>NUCLEOTIDE SEQUENCE [LARGE SCALE GENOMIC DNA]</scope>
    <source>
        <strain evidence="2 5">CBS 150709</strain>
    </source>
</reference>
<organism evidence="3 4">
    <name type="scientific">Purpureocillium lilacinum</name>
    <name type="common">Paecilomyces lilacinus</name>
    <dbReference type="NCBI Taxonomy" id="33203"/>
    <lineage>
        <taxon>Eukaryota</taxon>
        <taxon>Fungi</taxon>
        <taxon>Dikarya</taxon>
        <taxon>Ascomycota</taxon>
        <taxon>Pezizomycotina</taxon>
        <taxon>Sordariomycetes</taxon>
        <taxon>Hypocreomycetidae</taxon>
        <taxon>Hypocreales</taxon>
        <taxon>Ophiocordycipitaceae</taxon>
        <taxon>Purpureocillium</taxon>
    </lineage>
</organism>
<dbReference type="EMBL" id="JAWRVI010000013">
    <property type="protein sequence ID" value="KAK4091163.1"/>
    <property type="molecule type" value="Genomic_DNA"/>
</dbReference>
<evidence type="ECO:0000313" key="4">
    <source>
        <dbReference type="Proteomes" id="UP000245956"/>
    </source>
</evidence>
<feature type="compositionally biased region" description="Basic residues" evidence="1">
    <location>
        <begin position="34"/>
        <end position="47"/>
    </location>
</feature>
<accession>A0A2U3E1E4</accession>
<keyword evidence="5" id="KW-1185">Reference proteome</keyword>
<reference evidence="3" key="1">
    <citation type="submission" date="2015-05" db="EMBL/GenBank/DDBJ databases">
        <authorList>
            <person name="Wang D.B."/>
            <person name="Wang M."/>
        </authorList>
    </citation>
    <scope>NUCLEOTIDE SEQUENCE</scope>
    <source>
        <strain evidence="3">36-1</strain>
    </source>
</reference>
<reference evidence="3 4" key="2">
    <citation type="journal article" date="2016" name="Front. Microbiol.">
        <title>Genome and transcriptome sequences reveal the specific parasitism of the nematophagous Purpureocillium lilacinum 36-1.</title>
        <authorList>
            <person name="Xie J."/>
            <person name="Li S."/>
            <person name="Mo C."/>
            <person name="Xiao X."/>
            <person name="Peng D."/>
            <person name="Wang G."/>
            <person name="Xiao Y."/>
        </authorList>
    </citation>
    <scope>NUCLEOTIDE SEQUENCE [LARGE SCALE GENOMIC DNA]</scope>
    <source>
        <strain evidence="3 4">36-1</strain>
    </source>
</reference>
<dbReference type="Proteomes" id="UP000245956">
    <property type="component" value="Unassembled WGS sequence"/>
</dbReference>
<proteinExistence type="predicted"/>
<dbReference type="EMBL" id="LCWV01000015">
    <property type="protein sequence ID" value="PWI68306.1"/>
    <property type="molecule type" value="Genomic_DNA"/>
</dbReference>